<sequence>PVLHLPHAAPRTPRLHPRPDWHAVGAGGGRRSVDVHGHEPGVAAFQRASGTGGELCDSGVALAFTGSPGRSSGDSDRRPVDARGHFWQLSRGSRALCPTQFRAASARPGP</sequence>
<dbReference type="EMBL" id="BKCJ011776458">
    <property type="protein sequence ID" value="GFD51969.1"/>
    <property type="molecule type" value="Genomic_DNA"/>
</dbReference>
<dbReference type="AlphaFoldDB" id="A0A699WXS5"/>
<feature type="non-terminal residue" evidence="2">
    <location>
        <position position="110"/>
    </location>
</feature>
<evidence type="ECO:0000313" key="2">
    <source>
        <dbReference type="EMBL" id="GFD51969.1"/>
    </source>
</evidence>
<comment type="caution">
    <text evidence="2">The sequence shown here is derived from an EMBL/GenBank/DDBJ whole genome shotgun (WGS) entry which is preliminary data.</text>
</comment>
<feature type="non-terminal residue" evidence="2">
    <location>
        <position position="1"/>
    </location>
</feature>
<gene>
    <name evidence="2" type="ORF">Tci_923938</name>
</gene>
<accession>A0A699WXS5</accession>
<reference evidence="2" key="1">
    <citation type="journal article" date="2019" name="Sci. Rep.">
        <title>Draft genome of Tanacetum cinerariifolium, the natural source of mosquito coil.</title>
        <authorList>
            <person name="Yamashiro T."/>
            <person name="Shiraishi A."/>
            <person name="Satake H."/>
            <person name="Nakayama K."/>
        </authorList>
    </citation>
    <scope>NUCLEOTIDE SEQUENCE</scope>
</reference>
<name>A0A699WXS5_TANCI</name>
<evidence type="ECO:0000256" key="1">
    <source>
        <dbReference type="SAM" id="MobiDB-lite"/>
    </source>
</evidence>
<organism evidence="2">
    <name type="scientific">Tanacetum cinerariifolium</name>
    <name type="common">Dalmatian daisy</name>
    <name type="synonym">Chrysanthemum cinerariifolium</name>
    <dbReference type="NCBI Taxonomy" id="118510"/>
    <lineage>
        <taxon>Eukaryota</taxon>
        <taxon>Viridiplantae</taxon>
        <taxon>Streptophyta</taxon>
        <taxon>Embryophyta</taxon>
        <taxon>Tracheophyta</taxon>
        <taxon>Spermatophyta</taxon>
        <taxon>Magnoliopsida</taxon>
        <taxon>eudicotyledons</taxon>
        <taxon>Gunneridae</taxon>
        <taxon>Pentapetalae</taxon>
        <taxon>asterids</taxon>
        <taxon>campanulids</taxon>
        <taxon>Asterales</taxon>
        <taxon>Asteraceae</taxon>
        <taxon>Asteroideae</taxon>
        <taxon>Anthemideae</taxon>
        <taxon>Anthemidinae</taxon>
        <taxon>Tanacetum</taxon>
    </lineage>
</organism>
<protein>
    <submittedName>
        <fullName evidence="2">Uncharacterized protein</fullName>
    </submittedName>
</protein>
<proteinExistence type="predicted"/>
<feature type="region of interest" description="Disordered" evidence="1">
    <location>
        <begin position="1"/>
        <end position="30"/>
    </location>
</feature>